<proteinExistence type="predicted"/>
<evidence type="ECO:0000313" key="3">
    <source>
        <dbReference type="Proteomes" id="UP000726737"/>
    </source>
</evidence>
<keyword evidence="1" id="KW-0472">Membrane</keyword>
<dbReference type="EMBL" id="JAAAJA010000864">
    <property type="protein sequence ID" value="KAG0249141.1"/>
    <property type="molecule type" value="Genomic_DNA"/>
</dbReference>
<keyword evidence="1" id="KW-0812">Transmembrane</keyword>
<evidence type="ECO:0000313" key="2">
    <source>
        <dbReference type="EMBL" id="KAG0249141.1"/>
    </source>
</evidence>
<gene>
    <name evidence="2" type="ORF">BG011_009561</name>
</gene>
<dbReference type="AlphaFoldDB" id="A0A9P6PL08"/>
<feature type="transmembrane region" description="Helical" evidence="1">
    <location>
        <begin position="180"/>
        <end position="198"/>
    </location>
</feature>
<accession>A0A9P6PL08</accession>
<protein>
    <recommendedName>
        <fullName evidence="4">Transposase</fullName>
    </recommendedName>
</protein>
<dbReference type="Proteomes" id="UP000726737">
    <property type="component" value="Unassembled WGS sequence"/>
</dbReference>
<comment type="caution">
    <text evidence="2">The sequence shown here is derived from an EMBL/GenBank/DDBJ whole genome shotgun (WGS) entry which is preliminary data.</text>
</comment>
<sequence>MTCLGQRNRNQLSVLTGIGKNACDVAIKFAKTGILSVTEAARTGRPKKDMNPELGDKIKAIITRTNKQGIPNSARTISNDLRETHGVFRSIRTVIRDLRKLGMNWGKGIRQNILHDAPGNVAFRYEYLTRRFDNLRFTNDRWAPILAEVFLDEPYCHLDHAAARRWVPRRGVVSEPEQKQFLIIFAAFVVYYGLLPHLPEIGNLLFRGEP</sequence>
<reference evidence="2" key="1">
    <citation type="journal article" date="2020" name="Fungal Divers.">
        <title>Resolving the Mortierellaceae phylogeny through synthesis of multi-gene phylogenetics and phylogenomics.</title>
        <authorList>
            <person name="Vandepol N."/>
            <person name="Liber J."/>
            <person name="Desiro A."/>
            <person name="Na H."/>
            <person name="Kennedy M."/>
            <person name="Barry K."/>
            <person name="Grigoriev I.V."/>
            <person name="Miller A.N."/>
            <person name="O'Donnell K."/>
            <person name="Stajich J.E."/>
            <person name="Bonito G."/>
        </authorList>
    </citation>
    <scope>NUCLEOTIDE SEQUENCE</scope>
    <source>
        <strain evidence="2">KOD948</strain>
    </source>
</reference>
<name>A0A9P6PL08_9FUNG</name>
<dbReference type="OrthoDB" id="2441967at2759"/>
<keyword evidence="3" id="KW-1185">Reference proteome</keyword>
<evidence type="ECO:0008006" key="4">
    <source>
        <dbReference type="Google" id="ProtNLM"/>
    </source>
</evidence>
<evidence type="ECO:0000256" key="1">
    <source>
        <dbReference type="SAM" id="Phobius"/>
    </source>
</evidence>
<organism evidence="2 3">
    <name type="scientific">Mortierella polycephala</name>
    <dbReference type="NCBI Taxonomy" id="41804"/>
    <lineage>
        <taxon>Eukaryota</taxon>
        <taxon>Fungi</taxon>
        <taxon>Fungi incertae sedis</taxon>
        <taxon>Mucoromycota</taxon>
        <taxon>Mortierellomycotina</taxon>
        <taxon>Mortierellomycetes</taxon>
        <taxon>Mortierellales</taxon>
        <taxon>Mortierellaceae</taxon>
        <taxon>Mortierella</taxon>
    </lineage>
</organism>
<keyword evidence="1" id="KW-1133">Transmembrane helix</keyword>